<reference evidence="1" key="1">
    <citation type="submission" date="2022-06" db="EMBL/GenBank/DDBJ databases">
        <title>Ornithinimicrobium JY.X270.</title>
        <authorList>
            <person name="Huang Y."/>
        </authorList>
    </citation>
    <scope>NUCLEOTIDE SEQUENCE</scope>
    <source>
        <strain evidence="1">JY.X270</strain>
    </source>
</reference>
<dbReference type="InterPro" id="IPR036563">
    <property type="entry name" value="MoaE_sf"/>
</dbReference>
<evidence type="ECO:0000313" key="1">
    <source>
        <dbReference type="EMBL" id="USQ77143.1"/>
    </source>
</evidence>
<dbReference type="EMBL" id="CP099490">
    <property type="protein sequence ID" value="USQ77143.1"/>
    <property type="molecule type" value="Genomic_DNA"/>
</dbReference>
<protein>
    <submittedName>
        <fullName evidence="1">Molybdenum cofactor biosynthesis protein MoaE</fullName>
    </submittedName>
</protein>
<dbReference type="CDD" id="cd00756">
    <property type="entry name" value="MoaE"/>
    <property type="match status" value="1"/>
</dbReference>
<keyword evidence="2" id="KW-1185">Reference proteome</keyword>
<dbReference type="Proteomes" id="UP001056535">
    <property type="component" value="Chromosome"/>
</dbReference>
<organism evidence="1 2">
    <name type="scientific">Ornithinimicrobium cryptoxanthini</name>
    <dbReference type="NCBI Taxonomy" id="2934161"/>
    <lineage>
        <taxon>Bacteria</taxon>
        <taxon>Bacillati</taxon>
        <taxon>Actinomycetota</taxon>
        <taxon>Actinomycetes</taxon>
        <taxon>Micrococcales</taxon>
        <taxon>Ornithinimicrobiaceae</taxon>
        <taxon>Ornithinimicrobium</taxon>
    </lineage>
</organism>
<accession>A0ABY4YK30</accession>
<proteinExistence type="predicted"/>
<name>A0ABY4YK30_9MICO</name>
<dbReference type="Pfam" id="PF02391">
    <property type="entry name" value="MoaE"/>
    <property type="match status" value="1"/>
</dbReference>
<evidence type="ECO:0000313" key="2">
    <source>
        <dbReference type="Proteomes" id="UP001056535"/>
    </source>
</evidence>
<dbReference type="SUPFAM" id="SSF54690">
    <property type="entry name" value="Molybdopterin synthase subunit MoaE"/>
    <property type="match status" value="1"/>
</dbReference>
<dbReference type="InterPro" id="IPR003448">
    <property type="entry name" value="Mopterin_biosynth_MoaE"/>
</dbReference>
<dbReference type="PANTHER" id="PTHR23404">
    <property type="entry name" value="MOLYBDOPTERIN SYNTHASE RELATED"/>
    <property type="match status" value="1"/>
</dbReference>
<gene>
    <name evidence="1" type="ORF">NF557_04290</name>
</gene>
<dbReference type="Gene3D" id="3.90.1170.40">
    <property type="entry name" value="Molybdopterin biosynthesis MoaE subunit"/>
    <property type="match status" value="1"/>
</dbReference>
<sequence length="144" mass="15327">MNPDAQRVVRAEIVDSGPSVDEVLAAVRHPAAGAVSVFVGVVRDHDGGREGVVRLDYSAHPEAAAQLAEIAEEVARMPGVQRVAAVHRRGELEVGDTAVVCAVSAGHRGQAFDACRALIEELKARVPIWKKQLFDTGSTEWVGL</sequence>